<evidence type="ECO:0000313" key="2">
    <source>
        <dbReference type="Proteomes" id="UP000030755"/>
    </source>
</evidence>
<dbReference type="Proteomes" id="UP000030755">
    <property type="component" value="Unassembled WGS sequence"/>
</dbReference>
<accession>A0A075AU21</accession>
<name>A0A075AU21_ROZAC</name>
<dbReference type="EMBL" id="KE561047">
    <property type="protein sequence ID" value="EPZ33630.1"/>
    <property type="molecule type" value="Genomic_DNA"/>
</dbReference>
<proteinExistence type="predicted"/>
<sequence length="96" mass="11152">MSDIYPMMTSLFVAKNNLAPDYREGLSKVWTQTLDDGFESKRFNCKECKCTGTHTYDEVLNIYEDLPDRNPEIKRDLGKAASFITEHSRIQRKKSL</sequence>
<keyword evidence="2" id="KW-1185">Reference proteome</keyword>
<dbReference type="AlphaFoldDB" id="A0A075AU21"/>
<reference evidence="1 2" key="1">
    <citation type="journal article" date="2013" name="Curr. Biol.">
        <title>Shared signatures of parasitism and phylogenomics unite Cryptomycota and microsporidia.</title>
        <authorList>
            <person name="James T.Y."/>
            <person name="Pelin A."/>
            <person name="Bonen L."/>
            <person name="Ahrendt S."/>
            <person name="Sain D."/>
            <person name="Corradi N."/>
            <person name="Stajich J.E."/>
        </authorList>
    </citation>
    <scope>NUCLEOTIDE SEQUENCE [LARGE SCALE GENOMIC DNA]</scope>
    <source>
        <strain evidence="1 2">CSF55</strain>
    </source>
</reference>
<protein>
    <submittedName>
        <fullName evidence="1">Uncharacterized protein</fullName>
    </submittedName>
</protein>
<gene>
    <name evidence="1" type="ORF">O9G_000405</name>
</gene>
<evidence type="ECO:0000313" key="1">
    <source>
        <dbReference type="EMBL" id="EPZ33630.1"/>
    </source>
</evidence>
<dbReference type="HOGENOM" id="CLU_2360933_0_0_1"/>
<organism evidence="1 2">
    <name type="scientific">Rozella allomycis (strain CSF55)</name>
    <dbReference type="NCBI Taxonomy" id="988480"/>
    <lineage>
        <taxon>Eukaryota</taxon>
        <taxon>Fungi</taxon>
        <taxon>Fungi incertae sedis</taxon>
        <taxon>Cryptomycota</taxon>
        <taxon>Cryptomycota incertae sedis</taxon>
        <taxon>Rozella</taxon>
    </lineage>
</organism>